<dbReference type="CDD" id="cd02226">
    <property type="entry name" value="cupin_YdbB-like"/>
    <property type="match status" value="1"/>
</dbReference>
<sequence length="189" mass="21495">MVPTTDIRAFLTELNFLNFILNELVAYRSIDANITKLVDNTGNTITKYVRNLQNIKLNIMSSDYPQTTLKKVNVAEKSSLFTATWTPKIVGELNGQHVKLAKLHGEFGWHAHANEDEMFLVIQGQVEIQLRNNIEPILLNEGEFFIVPKGVEHNPRAKELCTIMLFEPCGTINTGNERNDKTQLELEKI</sequence>
<reference evidence="2" key="1">
    <citation type="submission" date="2021-02" db="EMBL/GenBank/DDBJ databases">
        <authorList>
            <person name="Nowell W R."/>
        </authorList>
    </citation>
    <scope>NUCLEOTIDE SEQUENCE</scope>
</reference>
<dbReference type="PANTHER" id="PTHR36114">
    <property type="entry name" value="16.7 KDA PROTEIN IN WHIE LOCUS"/>
    <property type="match status" value="1"/>
</dbReference>
<dbReference type="OrthoDB" id="204928at2759"/>
<dbReference type="EMBL" id="CAJNOQ010000532">
    <property type="protein sequence ID" value="CAF0811985.1"/>
    <property type="molecule type" value="Genomic_DNA"/>
</dbReference>
<dbReference type="Proteomes" id="UP000681722">
    <property type="component" value="Unassembled WGS sequence"/>
</dbReference>
<comment type="caution">
    <text evidence="2">The sequence shown here is derived from an EMBL/GenBank/DDBJ whole genome shotgun (WGS) entry which is preliminary data.</text>
</comment>
<keyword evidence="4" id="KW-1185">Reference proteome</keyword>
<dbReference type="SUPFAM" id="SSF51182">
    <property type="entry name" value="RmlC-like cupins"/>
    <property type="match status" value="1"/>
</dbReference>
<feature type="domain" description="Cupin type-2" evidence="1">
    <location>
        <begin position="104"/>
        <end position="158"/>
    </location>
</feature>
<evidence type="ECO:0000313" key="4">
    <source>
        <dbReference type="Proteomes" id="UP000663829"/>
    </source>
</evidence>
<name>A0A813TG10_9BILA</name>
<evidence type="ECO:0000313" key="3">
    <source>
        <dbReference type="EMBL" id="CAF3597699.1"/>
    </source>
</evidence>
<dbReference type="InterPro" id="IPR052044">
    <property type="entry name" value="PKS_Associated_Protein"/>
</dbReference>
<dbReference type="Proteomes" id="UP000663829">
    <property type="component" value="Unassembled WGS sequence"/>
</dbReference>
<organism evidence="2 4">
    <name type="scientific">Didymodactylos carnosus</name>
    <dbReference type="NCBI Taxonomy" id="1234261"/>
    <lineage>
        <taxon>Eukaryota</taxon>
        <taxon>Metazoa</taxon>
        <taxon>Spiralia</taxon>
        <taxon>Gnathifera</taxon>
        <taxon>Rotifera</taxon>
        <taxon>Eurotatoria</taxon>
        <taxon>Bdelloidea</taxon>
        <taxon>Philodinida</taxon>
        <taxon>Philodinidae</taxon>
        <taxon>Didymodactylos</taxon>
    </lineage>
</organism>
<proteinExistence type="predicted"/>
<accession>A0A813TG10</accession>
<evidence type="ECO:0000313" key="2">
    <source>
        <dbReference type="EMBL" id="CAF0811985.1"/>
    </source>
</evidence>
<dbReference type="Gene3D" id="2.60.120.10">
    <property type="entry name" value="Jelly Rolls"/>
    <property type="match status" value="1"/>
</dbReference>
<dbReference type="EMBL" id="CAJOBC010000532">
    <property type="protein sequence ID" value="CAF3597699.1"/>
    <property type="molecule type" value="Genomic_DNA"/>
</dbReference>
<dbReference type="InterPro" id="IPR013096">
    <property type="entry name" value="Cupin_2"/>
</dbReference>
<dbReference type="AlphaFoldDB" id="A0A813TG10"/>
<protein>
    <recommendedName>
        <fullName evidence="1">Cupin type-2 domain-containing protein</fullName>
    </recommendedName>
</protein>
<evidence type="ECO:0000259" key="1">
    <source>
        <dbReference type="Pfam" id="PF07883"/>
    </source>
</evidence>
<gene>
    <name evidence="2" type="ORF">GPM918_LOCUS4079</name>
    <name evidence="3" type="ORF">SRO942_LOCUS4079</name>
</gene>
<dbReference type="Pfam" id="PF07883">
    <property type="entry name" value="Cupin_2"/>
    <property type="match status" value="1"/>
</dbReference>
<dbReference type="PANTHER" id="PTHR36114:SF1">
    <property type="entry name" value="16.7 KDA PROTEIN IN WHIE LOCUS"/>
    <property type="match status" value="1"/>
</dbReference>
<dbReference type="InterPro" id="IPR011051">
    <property type="entry name" value="RmlC_Cupin_sf"/>
</dbReference>
<dbReference type="InterPro" id="IPR014710">
    <property type="entry name" value="RmlC-like_jellyroll"/>
</dbReference>